<dbReference type="AlphaFoldDB" id="A0A2P8FHM4"/>
<dbReference type="OrthoDB" id="7872144at2"/>
<evidence type="ECO:0000256" key="1">
    <source>
        <dbReference type="SAM" id="SignalP"/>
    </source>
</evidence>
<dbReference type="Proteomes" id="UP000240418">
    <property type="component" value="Unassembled WGS sequence"/>
</dbReference>
<comment type="caution">
    <text evidence="2">The sequence shown here is derived from an EMBL/GenBank/DDBJ whole genome shotgun (WGS) entry which is preliminary data.</text>
</comment>
<name>A0A2P8FHM4_9RHOB</name>
<feature type="chain" id="PRO_5015192762" evidence="1">
    <location>
        <begin position="18"/>
        <end position="194"/>
    </location>
</feature>
<keyword evidence="1" id="KW-0732">Signal</keyword>
<evidence type="ECO:0000313" key="3">
    <source>
        <dbReference type="Proteomes" id="UP000240418"/>
    </source>
</evidence>
<feature type="signal peptide" evidence="1">
    <location>
        <begin position="1"/>
        <end position="17"/>
    </location>
</feature>
<dbReference type="EMBL" id="PYGJ01000002">
    <property type="protein sequence ID" value="PSL21195.1"/>
    <property type="molecule type" value="Genomic_DNA"/>
</dbReference>
<sequence>MRTATLILSLMATPVLADCPTIKNMSAGIRLTDMDGGAETYRTQSDLFVKGDYKDDVGTGSEFLLLKGIYVVESFDLDYGKRVLGSRVTHAYPLKPAEAPVPASGGRWDTEVMTLDGADVINQRESYIFGPLTQITIGGCSYDMHTIFAIYHDEDGYEEKLHYLPELGFAYLAETKSKDHSAETYTYVRIETLP</sequence>
<keyword evidence="3" id="KW-1185">Reference proteome</keyword>
<proteinExistence type="predicted"/>
<protein>
    <submittedName>
        <fullName evidence="2">Uncharacterized protein</fullName>
    </submittedName>
</protein>
<accession>A0A2P8FHM4</accession>
<dbReference type="RefSeq" id="WP_106607384.1">
    <property type="nucleotide sequence ID" value="NZ_PYGJ01000002.1"/>
</dbReference>
<gene>
    <name evidence="2" type="ORF">CLV88_102315</name>
</gene>
<evidence type="ECO:0000313" key="2">
    <source>
        <dbReference type="EMBL" id="PSL21195.1"/>
    </source>
</evidence>
<organism evidence="2 3">
    <name type="scientific">Shimia abyssi</name>
    <dbReference type="NCBI Taxonomy" id="1662395"/>
    <lineage>
        <taxon>Bacteria</taxon>
        <taxon>Pseudomonadati</taxon>
        <taxon>Pseudomonadota</taxon>
        <taxon>Alphaproteobacteria</taxon>
        <taxon>Rhodobacterales</taxon>
        <taxon>Roseobacteraceae</taxon>
    </lineage>
</organism>
<reference evidence="2 3" key="1">
    <citation type="submission" date="2018-03" db="EMBL/GenBank/DDBJ databases">
        <title>Genomic Encyclopedia of Archaeal and Bacterial Type Strains, Phase II (KMG-II): from individual species to whole genera.</title>
        <authorList>
            <person name="Goeker M."/>
        </authorList>
    </citation>
    <scope>NUCLEOTIDE SEQUENCE [LARGE SCALE GENOMIC DNA]</scope>
    <source>
        <strain evidence="2 3">DSM 100673</strain>
    </source>
</reference>